<dbReference type="Proteomes" id="UP001595705">
    <property type="component" value="Unassembled WGS sequence"/>
</dbReference>
<keyword evidence="3" id="KW-1185">Reference proteome</keyword>
<dbReference type="EMBL" id="JBHRYA010000007">
    <property type="protein sequence ID" value="MFC3716120.1"/>
    <property type="molecule type" value="Genomic_DNA"/>
</dbReference>
<feature type="signal peptide" evidence="1">
    <location>
        <begin position="1"/>
        <end position="23"/>
    </location>
</feature>
<sequence length="201" mass="21379">MPFRPRVLFPILAGALLAAPAVAQDEYVVDLSQIDPSAILASAGDVLMRAPDAAIDELFQATHAAAQKPEEAEILCTLFDPHADRSFESLAATANRLGADSRERFAIALTNIAAGGLQNPRQPYDAALATQTLKSAGVTAMLLHDDFLVGMTAEGNDAASRDARCRSFGWMLDALHEVPMAQRVAATRLMLNEGLAQLGSH</sequence>
<evidence type="ECO:0000313" key="2">
    <source>
        <dbReference type="EMBL" id="MFC3716120.1"/>
    </source>
</evidence>
<accession>A0ABV7XKS4</accession>
<keyword evidence="1" id="KW-0732">Signal</keyword>
<organism evidence="2 3">
    <name type="scientific">Luteimonas soli</name>
    <dbReference type="NCBI Taxonomy" id="1648966"/>
    <lineage>
        <taxon>Bacteria</taxon>
        <taxon>Pseudomonadati</taxon>
        <taxon>Pseudomonadota</taxon>
        <taxon>Gammaproteobacteria</taxon>
        <taxon>Lysobacterales</taxon>
        <taxon>Lysobacteraceae</taxon>
        <taxon>Luteimonas</taxon>
    </lineage>
</organism>
<gene>
    <name evidence="2" type="ORF">ACFONC_08150</name>
</gene>
<proteinExistence type="predicted"/>
<evidence type="ECO:0000313" key="3">
    <source>
        <dbReference type="Proteomes" id="UP001595705"/>
    </source>
</evidence>
<protein>
    <submittedName>
        <fullName evidence="2">Uncharacterized protein</fullName>
    </submittedName>
</protein>
<name>A0ABV7XKS4_9GAMM</name>
<reference evidence="3" key="1">
    <citation type="journal article" date="2019" name="Int. J. Syst. Evol. Microbiol.">
        <title>The Global Catalogue of Microorganisms (GCM) 10K type strain sequencing project: providing services to taxonomists for standard genome sequencing and annotation.</title>
        <authorList>
            <consortium name="The Broad Institute Genomics Platform"/>
            <consortium name="The Broad Institute Genome Sequencing Center for Infectious Disease"/>
            <person name="Wu L."/>
            <person name="Ma J."/>
        </authorList>
    </citation>
    <scope>NUCLEOTIDE SEQUENCE [LARGE SCALE GENOMIC DNA]</scope>
    <source>
        <strain evidence="3">KCTC 42441</strain>
    </source>
</reference>
<dbReference type="RefSeq" id="WP_386743236.1">
    <property type="nucleotide sequence ID" value="NZ_JBHRYA010000007.1"/>
</dbReference>
<evidence type="ECO:0000256" key="1">
    <source>
        <dbReference type="SAM" id="SignalP"/>
    </source>
</evidence>
<comment type="caution">
    <text evidence="2">The sequence shown here is derived from an EMBL/GenBank/DDBJ whole genome shotgun (WGS) entry which is preliminary data.</text>
</comment>
<feature type="chain" id="PRO_5045101805" evidence="1">
    <location>
        <begin position="24"/>
        <end position="201"/>
    </location>
</feature>